<dbReference type="Pfam" id="PF06949">
    <property type="entry name" value="DUF1292"/>
    <property type="match status" value="1"/>
</dbReference>
<sequence length="80" mass="9446">MDSIFLLDENNNEVEFNILDTFGIDDKNYAALEQVGDDMIMIAEVYNTSDVISFKTIEDQKELDEIIEFYEEMKRENDEH</sequence>
<dbReference type="EMBL" id="JAIPME010000002">
    <property type="protein sequence ID" value="MBZ2387410.1"/>
    <property type="molecule type" value="Genomic_DNA"/>
</dbReference>
<dbReference type="RefSeq" id="WP_223420352.1">
    <property type="nucleotide sequence ID" value="NZ_JAIPME010000002.1"/>
</dbReference>
<protein>
    <submittedName>
        <fullName evidence="1">DUF1292 domain-containing protein</fullName>
    </submittedName>
</protein>
<dbReference type="InterPro" id="IPR009711">
    <property type="entry name" value="UPF0473"/>
</dbReference>
<reference evidence="1 2" key="1">
    <citation type="submission" date="2021-08" db="EMBL/GenBank/DDBJ databases">
        <title>FDA dAtabase for Regulatory Grade micrObial Sequences (FDA-ARGOS): Supporting development and validation of Infectious Disease Dx tests.</title>
        <authorList>
            <person name="Sproer C."/>
            <person name="Gronow S."/>
            <person name="Severitt S."/>
            <person name="Schroder I."/>
            <person name="Tallon L."/>
            <person name="Sadzewicz L."/>
            <person name="Zhao X."/>
            <person name="Boylan J."/>
            <person name="Ott S."/>
            <person name="Bowen H."/>
            <person name="Vavikolanu K."/>
            <person name="Hazen T."/>
            <person name="Aluvathingal J."/>
            <person name="Nadendla S."/>
            <person name="Lowell S."/>
            <person name="Myers T."/>
            <person name="Yan Y."/>
            <person name="Sichtig H."/>
        </authorList>
    </citation>
    <scope>NUCLEOTIDE SEQUENCE [LARGE SCALE GENOMIC DNA]</scope>
    <source>
        <strain evidence="1 2">FDAARGOS_1460</strain>
    </source>
</reference>
<evidence type="ECO:0000313" key="2">
    <source>
        <dbReference type="Proteomes" id="UP000734271"/>
    </source>
</evidence>
<dbReference type="Proteomes" id="UP000734271">
    <property type="component" value="Unassembled WGS sequence"/>
</dbReference>
<evidence type="ECO:0000313" key="1">
    <source>
        <dbReference type="EMBL" id="MBZ2387410.1"/>
    </source>
</evidence>
<comment type="caution">
    <text evidence="1">The sequence shown here is derived from an EMBL/GenBank/DDBJ whole genome shotgun (WGS) entry which is preliminary data.</text>
</comment>
<name>A0ABS7T0V2_9FIRM</name>
<gene>
    <name evidence="1" type="ORF">K8P03_08955</name>
</gene>
<organism evidence="1 2">
    <name type="scientific">Anaerococcus murdochii</name>
    <dbReference type="NCBI Taxonomy" id="411577"/>
    <lineage>
        <taxon>Bacteria</taxon>
        <taxon>Bacillati</taxon>
        <taxon>Bacillota</taxon>
        <taxon>Tissierellia</taxon>
        <taxon>Tissierellales</taxon>
        <taxon>Peptoniphilaceae</taxon>
        <taxon>Anaerococcus</taxon>
    </lineage>
</organism>
<keyword evidence="2" id="KW-1185">Reference proteome</keyword>
<accession>A0ABS7T0V2</accession>
<proteinExistence type="predicted"/>